<dbReference type="InterPro" id="IPR006260">
    <property type="entry name" value="TonB/TolA_C"/>
</dbReference>
<dbReference type="Proteomes" id="UP000076503">
    <property type="component" value="Unassembled WGS sequence"/>
</dbReference>
<dbReference type="EMBL" id="AUXZ01000098">
    <property type="protein sequence ID" value="KZN47695.1"/>
    <property type="molecule type" value="Genomic_DNA"/>
</dbReference>
<comment type="similarity">
    <text evidence="2 10">Belongs to the TonB family.</text>
</comment>
<feature type="compositionally biased region" description="Basic and acidic residues" evidence="11">
    <location>
        <begin position="101"/>
        <end position="123"/>
    </location>
</feature>
<evidence type="ECO:0000256" key="2">
    <source>
        <dbReference type="ARBA" id="ARBA00006555"/>
    </source>
</evidence>
<keyword evidence="3 10" id="KW-0813">Transport</keyword>
<dbReference type="RefSeq" id="WP_063363337.1">
    <property type="nucleotide sequence ID" value="NZ_AUXZ01000098.1"/>
</dbReference>
<proteinExistence type="inferred from homology"/>
<dbReference type="PATRIC" id="fig|1365251.3.peg.4093"/>
<comment type="subcellular location">
    <subcellularLocation>
        <location evidence="1 10">Cell inner membrane</location>
        <topology evidence="1 10">Single-pass membrane protein</topology>
        <orientation evidence="1 10">Periplasmic side</orientation>
    </subcellularLocation>
</comment>
<feature type="compositionally biased region" description="Basic and acidic residues" evidence="11">
    <location>
        <begin position="141"/>
        <end position="150"/>
    </location>
</feature>
<dbReference type="AlphaFoldDB" id="A0A167CIC8"/>
<accession>A0A167CIC8</accession>
<evidence type="ECO:0000313" key="13">
    <source>
        <dbReference type="EMBL" id="KZN47695.1"/>
    </source>
</evidence>
<evidence type="ECO:0000256" key="8">
    <source>
        <dbReference type="ARBA" id="ARBA00022989"/>
    </source>
</evidence>
<dbReference type="OrthoDB" id="6077935at2"/>
<keyword evidence="6 10" id="KW-0812">Transmembrane</keyword>
<dbReference type="PANTHER" id="PTHR33446:SF2">
    <property type="entry name" value="PROTEIN TONB"/>
    <property type="match status" value="1"/>
</dbReference>
<keyword evidence="8 10" id="KW-1133">Transmembrane helix</keyword>
<dbReference type="GO" id="GO:0055085">
    <property type="term" value="P:transmembrane transport"/>
    <property type="evidence" value="ECO:0007669"/>
    <property type="project" value="InterPro"/>
</dbReference>
<dbReference type="InterPro" id="IPR037682">
    <property type="entry name" value="TonB_C"/>
</dbReference>
<dbReference type="InterPro" id="IPR051045">
    <property type="entry name" value="TonB-dependent_transducer"/>
</dbReference>
<gene>
    <name evidence="13" type="ORF">N476_23110</name>
</gene>
<evidence type="ECO:0000256" key="1">
    <source>
        <dbReference type="ARBA" id="ARBA00004383"/>
    </source>
</evidence>
<dbReference type="NCBIfam" id="TIGR01352">
    <property type="entry name" value="tonB_Cterm"/>
    <property type="match status" value="1"/>
</dbReference>
<keyword evidence="4 10" id="KW-1003">Cell membrane</keyword>
<keyword evidence="9 10" id="KW-0472">Membrane</keyword>
<keyword evidence="5 10" id="KW-0997">Cell inner membrane</keyword>
<evidence type="ECO:0000256" key="7">
    <source>
        <dbReference type="ARBA" id="ARBA00022927"/>
    </source>
</evidence>
<feature type="domain" description="TonB C-terminal" evidence="12">
    <location>
        <begin position="188"/>
        <end position="277"/>
    </location>
</feature>
<dbReference type="PANTHER" id="PTHR33446">
    <property type="entry name" value="PROTEIN TONB-RELATED"/>
    <property type="match status" value="1"/>
</dbReference>
<dbReference type="GO" id="GO:0015031">
    <property type="term" value="P:protein transport"/>
    <property type="evidence" value="ECO:0007669"/>
    <property type="project" value="UniProtKB-UniRule"/>
</dbReference>
<organism evidence="13 14">
    <name type="scientific">Pseudoalteromonas luteoviolacea H33</name>
    <dbReference type="NCBI Taxonomy" id="1365251"/>
    <lineage>
        <taxon>Bacteria</taxon>
        <taxon>Pseudomonadati</taxon>
        <taxon>Pseudomonadota</taxon>
        <taxon>Gammaproteobacteria</taxon>
        <taxon>Alteromonadales</taxon>
        <taxon>Pseudoalteromonadaceae</taxon>
        <taxon>Pseudoalteromonas</taxon>
    </lineage>
</organism>
<evidence type="ECO:0000256" key="9">
    <source>
        <dbReference type="ARBA" id="ARBA00023136"/>
    </source>
</evidence>
<evidence type="ECO:0000256" key="11">
    <source>
        <dbReference type="SAM" id="MobiDB-lite"/>
    </source>
</evidence>
<dbReference type="GO" id="GO:0031992">
    <property type="term" value="F:energy transducer activity"/>
    <property type="evidence" value="ECO:0007669"/>
    <property type="project" value="InterPro"/>
</dbReference>
<feature type="transmembrane region" description="Helical" evidence="10">
    <location>
        <begin position="7"/>
        <end position="29"/>
    </location>
</feature>
<feature type="compositionally biased region" description="Polar residues" evidence="11">
    <location>
        <begin position="56"/>
        <end position="70"/>
    </location>
</feature>
<evidence type="ECO:0000256" key="6">
    <source>
        <dbReference type="ARBA" id="ARBA00022692"/>
    </source>
</evidence>
<comment type="function">
    <text evidence="10">Interacts with outer membrane receptor proteins that carry out high-affinity binding and energy dependent uptake into the periplasmic space of specific substrates. It could act to transduce energy from the cytoplasmic membrane to specific energy-requiring processes in the outer membrane, resulting in the release into the periplasm of ligands bound by these outer membrane proteins.</text>
</comment>
<feature type="region of interest" description="Disordered" evidence="11">
    <location>
        <begin position="96"/>
        <end position="162"/>
    </location>
</feature>
<name>A0A167CIC8_9GAMM</name>
<dbReference type="Gene3D" id="3.30.1150.10">
    <property type="match status" value="1"/>
</dbReference>
<dbReference type="PROSITE" id="PS52015">
    <property type="entry name" value="TONB_CTD"/>
    <property type="match status" value="1"/>
</dbReference>
<dbReference type="PRINTS" id="PR01374">
    <property type="entry name" value="TONBPROTEIN"/>
</dbReference>
<dbReference type="GO" id="GO:0030288">
    <property type="term" value="C:outer membrane-bounded periplasmic space"/>
    <property type="evidence" value="ECO:0007669"/>
    <property type="project" value="InterPro"/>
</dbReference>
<evidence type="ECO:0000256" key="4">
    <source>
        <dbReference type="ARBA" id="ARBA00022475"/>
    </source>
</evidence>
<comment type="caution">
    <text evidence="13">The sequence shown here is derived from an EMBL/GenBank/DDBJ whole genome shotgun (WGS) entry which is preliminary data.</text>
</comment>
<evidence type="ECO:0000256" key="3">
    <source>
        <dbReference type="ARBA" id="ARBA00022448"/>
    </source>
</evidence>
<sequence>MLTRRDWLLGFFWAVCLHLVILGAALWHWQPHTPAKPAISKAPFVVKLAPLAKAKSQSQELQNAQAQSANTPPPKALPTTPSSDIALAHDGKIAMAKKPQKPQEPKPKPEPKPTQDRKPKLEQVAEQPPQAPKPEQLLELPKQDAEKPAKQESVASRAKEIETDATAQQNQALQQGQDTQLALVAKQTWQAVLIAHLAKKKRYPTIARKRGQEATIMVSFDIDDKGQARNIEIVQSSRYPLLNKEAKSVVKRAQPLPLPPPAMREHTVMVPVRFYLM</sequence>
<dbReference type="GO" id="GO:0098797">
    <property type="term" value="C:plasma membrane protein complex"/>
    <property type="evidence" value="ECO:0007669"/>
    <property type="project" value="TreeGrafter"/>
</dbReference>
<evidence type="ECO:0000256" key="10">
    <source>
        <dbReference type="RuleBase" id="RU362123"/>
    </source>
</evidence>
<dbReference type="InterPro" id="IPR003538">
    <property type="entry name" value="TonB"/>
</dbReference>
<evidence type="ECO:0000313" key="14">
    <source>
        <dbReference type="Proteomes" id="UP000076503"/>
    </source>
</evidence>
<feature type="compositionally biased region" description="Low complexity" evidence="11">
    <location>
        <begin position="124"/>
        <end position="140"/>
    </location>
</feature>
<evidence type="ECO:0000259" key="12">
    <source>
        <dbReference type="PROSITE" id="PS52015"/>
    </source>
</evidence>
<feature type="region of interest" description="Disordered" evidence="11">
    <location>
        <begin position="56"/>
        <end position="84"/>
    </location>
</feature>
<evidence type="ECO:0000256" key="5">
    <source>
        <dbReference type="ARBA" id="ARBA00022519"/>
    </source>
</evidence>
<keyword evidence="10" id="KW-0735">Signal-anchor</keyword>
<reference evidence="13 14" key="1">
    <citation type="submission" date="2013-07" db="EMBL/GenBank/DDBJ databases">
        <title>Comparative Genomic and Metabolomic Analysis of Twelve Strains of Pseudoalteromonas luteoviolacea.</title>
        <authorList>
            <person name="Vynne N.G."/>
            <person name="Mansson M."/>
            <person name="Gram L."/>
        </authorList>
    </citation>
    <scope>NUCLEOTIDE SEQUENCE [LARGE SCALE GENOMIC DNA]</scope>
    <source>
        <strain evidence="13 14">H33</strain>
    </source>
</reference>
<dbReference type="Pfam" id="PF03544">
    <property type="entry name" value="TonB_C"/>
    <property type="match status" value="1"/>
</dbReference>
<dbReference type="GO" id="GO:0015891">
    <property type="term" value="P:siderophore transport"/>
    <property type="evidence" value="ECO:0007669"/>
    <property type="project" value="InterPro"/>
</dbReference>
<protein>
    <recommendedName>
        <fullName evidence="10">Protein TonB</fullName>
    </recommendedName>
</protein>
<keyword evidence="7 10" id="KW-0653">Protein transport</keyword>
<dbReference type="SUPFAM" id="SSF74653">
    <property type="entry name" value="TolA/TonB C-terminal domain"/>
    <property type="match status" value="1"/>
</dbReference>